<gene>
    <name evidence="11" type="ORF">EPR50_G00085020</name>
</gene>
<feature type="compositionally biased region" description="Polar residues" evidence="8">
    <location>
        <begin position="742"/>
        <end position="751"/>
    </location>
</feature>
<feature type="region of interest" description="Disordered" evidence="8">
    <location>
        <begin position="81"/>
        <end position="100"/>
    </location>
</feature>
<feature type="compositionally biased region" description="Low complexity" evidence="8">
    <location>
        <begin position="205"/>
        <end position="217"/>
    </location>
</feature>
<feature type="compositionally biased region" description="Low complexity" evidence="8">
    <location>
        <begin position="1223"/>
        <end position="1235"/>
    </location>
</feature>
<dbReference type="PROSITE" id="PS51848">
    <property type="entry name" value="BMERB"/>
    <property type="match status" value="1"/>
</dbReference>
<evidence type="ECO:0000256" key="1">
    <source>
        <dbReference type="ARBA" id="ARBA00004123"/>
    </source>
</evidence>
<feature type="region of interest" description="Disordered" evidence="8">
    <location>
        <begin position="706"/>
        <end position="757"/>
    </location>
</feature>
<feature type="compositionally biased region" description="Basic and acidic residues" evidence="8">
    <location>
        <begin position="511"/>
        <end position="533"/>
    </location>
</feature>
<proteinExistence type="predicted"/>
<feature type="domain" description="BMERB" evidence="10">
    <location>
        <begin position="1319"/>
        <end position="1485"/>
    </location>
</feature>
<dbReference type="FunFam" id="2.10.110.10:FF:000043">
    <property type="entry name" value="protein-methionine sulfoxide oxidase MICAL3 isoform X2"/>
    <property type="match status" value="1"/>
</dbReference>
<dbReference type="Proteomes" id="UP000295070">
    <property type="component" value="Chromosome 8"/>
</dbReference>
<feature type="compositionally biased region" description="Low complexity" evidence="8">
    <location>
        <begin position="534"/>
        <end position="548"/>
    </location>
</feature>
<feature type="coiled-coil region" evidence="7">
    <location>
        <begin position="1303"/>
        <end position="1356"/>
    </location>
</feature>
<dbReference type="SMART" id="SM01203">
    <property type="entry name" value="DUF3585"/>
    <property type="match status" value="1"/>
</dbReference>
<dbReference type="STRING" id="8167.A0A484D217"/>
<reference evidence="11 12" key="1">
    <citation type="submission" date="2019-01" db="EMBL/GenBank/DDBJ databases">
        <title>A chromosome-scale genome assembly of the yellow perch, Perca flavescens.</title>
        <authorList>
            <person name="Feron R."/>
            <person name="Morvezen R."/>
            <person name="Bestin A."/>
            <person name="Haffray P."/>
            <person name="Klopp C."/>
            <person name="Zahm M."/>
            <person name="Cabau C."/>
            <person name="Roques C."/>
            <person name="Donnadieu C."/>
            <person name="Bouchez O."/>
            <person name="Christie M."/>
            <person name="Larson W."/>
            <person name="Guiguen Y."/>
        </authorList>
    </citation>
    <scope>NUCLEOTIDE SEQUENCE [LARGE SCALE GENOMIC DNA]</scope>
    <source>
        <strain evidence="11">YP-PL-M2</strain>
        <tissue evidence="11">Blood</tissue>
    </source>
</reference>
<accession>A0A484D217</accession>
<keyword evidence="3 6" id="KW-0862">Zinc</keyword>
<dbReference type="Pfam" id="PF00412">
    <property type="entry name" value="LIM"/>
    <property type="match status" value="1"/>
</dbReference>
<feature type="compositionally biased region" description="Acidic residues" evidence="8">
    <location>
        <begin position="988"/>
        <end position="1002"/>
    </location>
</feature>
<feature type="domain" description="LIM zinc-binding" evidence="9">
    <location>
        <begin position="112"/>
        <end position="174"/>
    </location>
</feature>
<feature type="compositionally biased region" description="Polar residues" evidence="8">
    <location>
        <begin position="1008"/>
        <end position="1022"/>
    </location>
</feature>
<dbReference type="SMART" id="SM00132">
    <property type="entry name" value="LIM"/>
    <property type="match status" value="1"/>
</dbReference>
<feature type="compositionally biased region" description="Polar residues" evidence="8">
    <location>
        <begin position="707"/>
        <end position="719"/>
    </location>
</feature>
<feature type="compositionally biased region" description="Basic and acidic residues" evidence="8">
    <location>
        <begin position="1131"/>
        <end position="1140"/>
    </location>
</feature>
<dbReference type="PROSITE" id="PS00478">
    <property type="entry name" value="LIM_DOMAIN_1"/>
    <property type="match status" value="1"/>
</dbReference>
<keyword evidence="7" id="KW-0175">Coiled coil</keyword>
<dbReference type="PANTHER" id="PTHR23167:SF51">
    <property type="entry name" value="[F-ACTIN]-MONOOXYGENASE MICAL3"/>
    <property type="match status" value="1"/>
</dbReference>
<evidence type="ECO:0000259" key="9">
    <source>
        <dbReference type="PROSITE" id="PS50023"/>
    </source>
</evidence>
<comment type="subcellular location">
    <subcellularLocation>
        <location evidence="1">Nucleus</location>
    </subcellularLocation>
</comment>
<dbReference type="Pfam" id="PF12130">
    <property type="entry name" value="bMERB_dom"/>
    <property type="match status" value="1"/>
</dbReference>
<dbReference type="SUPFAM" id="SSF57716">
    <property type="entry name" value="Glucocorticoid receptor-like (DNA-binding domain)"/>
    <property type="match status" value="2"/>
</dbReference>
<feature type="region of interest" description="Disordered" evidence="8">
    <location>
        <begin position="832"/>
        <end position="1026"/>
    </location>
</feature>
<feature type="compositionally biased region" description="Polar residues" evidence="8">
    <location>
        <begin position="633"/>
        <end position="643"/>
    </location>
</feature>
<comment type="caution">
    <text evidence="11">The sequence shown here is derived from an EMBL/GenBank/DDBJ whole genome shotgun (WGS) entry which is preliminary data.</text>
</comment>
<evidence type="ECO:0000256" key="2">
    <source>
        <dbReference type="ARBA" id="ARBA00022723"/>
    </source>
</evidence>
<evidence type="ECO:0000259" key="10">
    <source>
        <dbReference type="PROSITE" id="PS51848"/>
    </source>
</evidence>
<evidence type="ECO:0000256" key="6">
    <source>
        <dbReference type="PROSITE-ProRule" id="PRU00125"/>
    </source>
</evidence>
<feature type="compositionally biased region" description="Polar residues" evidence="8">
    <location>
        <begin position="863"/>
        <end position="876"/>
    </location>
</feature>
<dbReference type="CDD" id="cd09439">
    <property type="entry name" value="LIM_Mical"/>
    <property type="match status" value="1"/>
</dbReference>
<dbReference type="PROSITE" id="PS50023">
    <property type="entry name" value="LIM_DOMAIN_2"/>
    <property type="match status" value="1"/>
</dbReference>
<protein>
    <recommendedName>
        <fullName evidence="13">LIM zinc-binding domain-containing protein</fullName>
    </recommendedName>
</protein>
<evidence type="ECO:0000256" key="3">
    <source>
        <dbReference type="ARBA" id="ARBA00022833"/>
    </source>
</evidence>
<feature type="compositionally biased region" description="Acidic residues" evidence="8">
    <location>
        <begin position="292"/>
        <end position="307"/>
    </location>
</feature>
<evidence type="ECO:0000313" key="11">
    <source>
        <dbReference type="EMBL" id="TDH09272.1"/>
    </source>
</evidence>
<feature type="compositionally biased region" description="Basic and acidic residues" evidence="8">
    <location>
        <begin position="1090"/>
        <end position="1100"/>
    </location>
</feature>
<feature type="compositionally biased region" description="Acidic residues" evidence="8">
    <location>
        <begin position="479"/>
        <end position="510"/>
    </location>
</feature>
<feature type="compositionally biased region" description="Polar residues" evidence="8">
    <location>
        <begin position="726"/>
        <end position="735"/>
    </location>
</feature>
<feature type="compositionally biased region" description="Acidic residues" evidence="8">
    <location>
        <begin position="258"/>
        <end position="267"/>
    </location>
</feature>
<feature type="compositionally biased region" description="Low complexity" evidence="8">
    <location>
        <begin position="1145"/>
        <end position="1163"/>
    </location>
</feature>
<feature type="compositionally biased region" description="Basic and acidic residues" evidence="8">
    <location>
        <begin position="323"/>
        <end position="334"/>
    </location>
</feature>
<feature type="compositionally biased region" description="Basic and acidic residues" evidence="8">
    <location>
        <begin position="86"/>
        <end position="100"/>
    </location>
</feature>
<feature type="region of interest" description="Disordered" evidence="8">
    <location>
        <begin position="426"/>
        <end position="673"/>
    </location>
</feature>
<feature type="compositionally biased region" description="Acidic residues" evidence="8">
    <location>
        <begin position="353"/>
        <end position="374"/>
    </location>
</feature>
<feature type="compositionally biased region" description="Low complexity" evidence="8">
    <location>
        <begin position="613"/>
        <end position="625"/>
    </location>
</feature>
<dbReference type="InterPro" id="IPR050540">
    <property type="entry name" value="F-actin_Monoox_Mical"/>
</dbReference>
<feature type="region of interest" description="Disordered" evidence="8">
    <location>
        <begin position="180"/>
        <end position="237"/>
    </location>
</feature>
<evidence type="ECO:0000256" key="7">
    <source>
        <dbReference type="SAM" id="Coils"/>
    </source>
</evidence>
<evidence type="ECO:0008006" key="13">
    <source>
        <dbReference type="Google" id="ProtNLM"/>
    </source>
</evidence>
<dbReference type="Gene3D" id="2.10.110.10">
    <property type="entry name" value="Cysteine Rich Protein"/>
    <property type="match status" value="1"/>
</dbReference>
<dbReference type="GO" id="GO:0046872">
    <property type="term" value="F:metal ion binding"/>
    <property type="evidence" value="ECO:0007669"/>
    <property type="project" value="UniProtKB-KW"/>
</dbReference>
<feature type="compositionally biased region" description="Polar residues" evidence="8">
    <location>
        <begin position="447"/>
        <end position="459"/>
    </location>
</feature>
<keyword evidence="12" id="KW-1185">Reference proteome</keyword>
<dbReference type="InterPro" id="IPR022735">
    <property type="entry name" value="bMERB_dom"/>
</dbReference>
<keyword evidence="5" id="KW-0539">Nucleus</keyword>
<keyword evidence="4 6" id="KW-0440">LIM domain</keyword>
<feature type="compositionally biased region" description="Low complexity" evidence="8">
    <location>
        <begin position="437"/>
        <end position="446"/>
    </location>
</feature>
<name>A0A484D217_PERFV</name>
<dbReference type="PANTHER" id="PTHR23167">
    <property type="entry name" value="CALPONIN HOMOLOGY DOMAIN-CONTAINING PROTEIN DDB_G0272472-RELATED"/>
    <property type="match status" value="1"/>
</dbReference>
<evidence type="ECO:0000313" key="12">
    <source>
        <dbReference type="Proteomes" id="UP000295070"/>
    </source>
</evidence>
<feature type="region of interest" description="Disordered" evidence="8">
    <location>
        <begin position="17"/>
        <end position="58"/>
    </location>
</feature>
<dbReference type="InterPro" id="IPR001781">
    <property type="entry name" value="Znf_LIM"/>
</dbReference>
<evidence type="ECO:0000256" key="4">
    <source>
        <dbReference type="ARBA" id="ARBA00023038"/>
    </source>
</evidence>
<evidence type="ECO:0000256" key="8">
    <source>
        <dbReference type="SAM" id="MobiDB-lite"/>
    </source>
</evidence>
<keyword evidence="2 6" id="KW-0479">Metal-binding</keyword>
<sequence>MPLYVLSIQERAEQLASQFEGKSARPQPKKKPSRFFMEQWHLPRAQSPPDSPPSTSDTLRQRYVRMYTGGVSSLAEQIASQLQSQEDPKPQPEKRDLGSLRKEFPVNIGGSDVCFFCRKRVYVMERLSAEGKFFHRSCFKCEYCGTTLRLSSYAFDVEDGKFYCKPHFCYRLSGYAQRKRPAPSPAPVAAKENQAPQTPTATVDAPGRAMAAAAPSAELQPSVPEVNGLQEPSLAKRLRGTPERIELENYRLSLQKEEELEEVPEETLAEHNLSSVLDKAADADLGSSSSESEMDEEDEQEDQEEVEQQPLSPSDLGGVPWKEAVELHAKLRGEEEGEEEGEALADAVSRDGEVDEDEEEDEEEEDDESSDEGDYCPWDRELQSGLWLEKHLTDEEDVGTFKARNLRIQQILQPVDPQAIPGLVRTHVDSEGDTEGQLASASQLSQPSELTQASSTALAHTSARHEAVRVWLESMSGEPCEDGDLEAEADSPDMEPGTEMDQDDIPSDAEAEAHLHQSERAEELPEEAKKSESLRMSSSIEPSSISPMQKEDVVLSPLNPSPEPESQITLVMSPGARFFPEPFIPEETKAERTSPSPAANSPLFPSPAPVRDPSSLPSPTLAASLINVPASHPPSSLTKSSPAIESPVRSPVRSPVKSPVGSPIRSQPTPLPETCTPISPVYPHRSICPLTGNSLSPICARPLLCQEPSSPLASDSPVRTQPVPAVTSTPMTKTDNGPPEPSNSVDSSTEETPSKKTDIIEEFWLKSAEIRKSLGLTPLDRSSRILERSVVTAPAQDSDPVKTQSPDVPEEQKPAFTGRAVIRRLNITLEGQVITPIALAEPKSNGSDKRDLSSSSGLGWNGSMATSQTANSDSYNTSDSTMLTPPSSPPPPVPANQSPAVFRQQRHQVSWSNGIEKPLPERAKEPAKVKSPVPAPRTQLSPVSAPKPAPRKVYSPQAEPEPEPTPVVVMREKKKPRPQEARKSFVETVEEIPFADDVEEAYDERTPDTSMNRYYTPPTSKPSRYRPPLHLALAMENGKPSIHVNQASKTERATQFSPEAKEIAEERMKAREKSVKSQALKDAMAKQLNKMKESDKDKGALPKTAWSVTPDAVGKSKKSAGSPKTSAVKALESKKADILPERFFSSNKSLDSSVASSDGSSTSKSKKRSSLFSPRKNKKEKKAKNDSSRLSGTDETPPKHKSLWKAVFSGYKKDKKKKDDKSCPSTPSSSSTTQDSGKKKTSPSSDLKSRRNLSFSEESDLSCDDVLERSSQKSKADSVYVPHALAFKRSYATKKTYTEEELNAKLTRRVQKAARRQAKQEELKRLHRAQIIQRQLEQVEEKQRQLEERGVAVEKALRGEADYWGDSNYSEVLDLHLGGMGKKDDPKLMQEWFKLVQEKNALVRYESELMIFARELELEDRQSRLQQELRERMAVEDHLKSEKELSQEKQILNEMLEVVEQRDALVALLDEQRLREKEEDKDLEAVMLSKGFNLNWA</sequence>
<evidence type="ECO:0000256" key="5">
    <source>
        <dbReference type="ARBA" id="ARBA00023242"/>
    </source>
</evidence>
<feature type="region of interest" description="Disordered" evidence="8">
    <location>
        <begin position="790"/>
        <end position="816"/>
    </location>
</feature>
<dbReference type="GO" id="GO:0005634">
    <property type="term" value="C:nucleus"/>
    <property type="evidence" value="ECO:0007669"/>
    <property type="project" value="UniProtKB-SubCell"/>
</dbReference>
<feature type="region of interest" description="Disordered" evidence="8">
    <location>
        <begin position="1085"/>
        <end position="1264"/>
    </location>
</feature>
<feature type="compositionally biased region" description="Basic and acidic residues" evidence="8">
    <location>
        <begin position="918"/>
        <end position="928"/>
    </location>
</feature>
<feature type="region of interest" description="Disordered" evidence="8">
    <location>
        <begin position="257"/>
        <end position="380"/>
    </location>
</feature>
<organism evidence="11 12">
    <name type="scientific">Perca flavescens</name>
    <name type="common">American yellow perch</name>
    <name type="synonym">Morone flavescens</name>
    <dbReference type="NCBI Taxonomy" id="8167"/>
    <lineage>
        <taxon>Eukaryota</taxon>
        <taxon>Metazoa</taxon>
        <taxon>Chordata</taxon>
        <taxon>Craniata</taxon>
        <taxon>Vertebrata</taxon>
        <taxon>Euteleostomi</taxon>
        <taxon>Actinopterygii</taxon>
        <taxon>Neopterygii</taxon>
        <taxon>Teleostei</taxon>
        <taxon>Neoteleostei</taxon>
        <taxon>Acanthomorphata</taxon>
        <taxon>Eupercaria</taxon>
        <taxon>Perciformes</taxon>
        <taxon>Percoidei</taxon>
        <taxon>Percidae</taxon>
        <taxon>Percinae</taxon>
        <taxon>Perca</taxon>
    </lineage>
</organism>
<dbReference type="EMBL" id="SCKG01000008">
    <property type="protein sequence ID" value="TDH09272.1"/>
    <property type="molecule type" value="Genomic_DNA"/>
</dbReference>
<feature type="compositionally biased region" description="Basic residues" evidence="8">
    <location>
        <begin position="1164"/>
        <end position="1182"/>
    </location>
</feature>